<dbReference type="PANTHER" id="PTHR24049:SF30">
    <property type="match status" value="1"/>
</dbReference>
<dbReference type="Pfam" id="PF00008">
    <property type="entry name" value="EGF"/>
    <property type="match status" value="1"/>
</dbReference>
<keyword evidence="2 7" id="KW-0732">Signal</keyword>
<dbReference type="AlphaFoldDB" id="A0AAY5ELW1"/>
<dbReference type="SMART" id="SM00179">
    <property type="entry name" value="EGF_CA"/>
    <property type="match status" value="1"/>
</dbReference>
<proteinExistence type="predicted"/>
<keyword evidence="10" id="KW-1185">Reference proteome</keyword>
<dbReference type="CDD" id="cd00054">
    <property type="entry name" value="EGF_CA"/>
    <property type="match status" value="1"/>
</dbReference>
<evidence type="ECO:0000256" key="6">
    <source>
        <dbReference type="PROSITE-ProRule" id="PRU00076"/>
    </source>
</evidence>
<dbReference type="Proteomes" id="UP000314983">
    <property type="component" value="Chromosome 9"/>
</dbReference>
<dbReference type="SUPFAM" id="SSF57196">
    <property type="entry name" value="EGF/Laminin"/>
    <property type="match status" value="1"/>
</dbReference>
<keyword evidence="1 6" id="KW-0245">EGF-like domain</keyword>
<dbReference type="Gene3D" id="2.10.25.10">
    <property type="entry name" value="Laminin"/>
    <property type="match status" value="1"/>
</dbReference>
<reference evidence="9 10" key="1">
    <citation type="submission" date="2020-05" db="EMBL/GenBank/DDBJ databases">
        <title>Electrophorus electricus (electric eel) genome, fEleEle1, primary haplotype.</title>
        <authorList>
            <person name="Myers G."/>
            <person name="Meyer A."/>
            <person name="Fedrigo O."/>
            <person name="Formenti G."/>
            <person name="Rhie A."/>
            <person name="Tracey A."/>
            <person name="Sims Y."/>
            <person name="Jarvis E.D."/>
        </authorList>
    </citation>
    <scope>NUCLEOTIDE SEQUENCE [LARGE SCALE GENOMIC DNA]</scope>
</reference>
<evidence type="ECO:0000313" key="9">
    <source>
        <dbReference type="Ensembl" id="ENSEEEP00000057888.1"/>
    </source>
</evidence>
<evidence type="ECO:0000256" key="5">
    <source>
        <dbReference type="ARBA" id="ARBA00023180"/>
    </source>
</evidence>
<dbReference type="InterPro" id="IPR018097">
    <property type="entry name" value="EGF_Ca-bd_CS"/>
</dbReference>
<evidence type="ECO:0000313" key="10">
    <source>
        <dbReference type="Proteomes" id="UP000314983"/>
    </source>
</evidence>
<keyword evidence="4 6" id="KW-1015">Disulfide bond</keyword>
<dbReference type="InterPro" id="IPR051022">
    <property type="entry name" value="Notch_Cell-Fate_Det"/>
</dbReference>
<feature type="chain" id="PRO_5044214404" description="EGF-like domain-containing protein" evidence="7">
    <location>
        <begin position="31"/>
        <end position="319"/>
    </location>
</feature>
<evidence type="ECO:0000256" key="4">
    <source>
        <dbReference type="ARBA" id="ARBA00023157"/>
    </source>
</evidence>
<dbReference type="Ensembl" id="ENSEEET00000058819.1">
    <property type="protein sequence ID" value="ENSEEEP00000057888.1"/>
    <property type="gene ID" value="ENSEEEG00000028614.1"/>
</dbReference>
<evidence type="ECO:0000256" key="7">
    <source>
        <dbReference type="SAM" id="SignalP"/>
    </source>
</evidence>
<dbReference type="GO" id="GO:0005509">
    <property type="term" value="F:calcium ion binding"/>
    <property type="evidence" value="ECO:0007669"/>
    <property type="project" value="InterPro"/>
</dbReference>
<organism evidence="9 10">
    <name type="scientific">Electrophorus electricus</name>
    <name type="common">Electric eel</name>
    <name type="synonym">Gymnotus electricus</name>
    <dbReference type="NCBI Taxonomy" id="8005"/>
    <lineage>
        <taxon>Eukaryota</taxon>
        <taxon>Metazoa</taxon>
        <taxon>Chordata</taxon>
        <taxon>Craniata</taxon>
        <taxon>Vertebrata</taxon>
        <taxon>Euteleostomi</taxon>
        <taxon>Actinopterygii</taxon>
        <taxon>Neopterygii</taxon>
        <taxon>Teleostei</taxon>
        <taxon>Ostariophysi</taxon>
        <taxon>Gymnotiformes</taxon>
        <taxon>Gymnotoidei</taxon>
        <taxon>Gymnotidae</taxon>
        <taxon>Electrophorus</taxon>
    </lineage>
</organism>
<dbReference type="PROSITE" id="PS01186">
    <property type="entry name" value="EGF_2"/>
    <property type="match status" value="1"/>
</dbReference>
<dbReference type="FunFam" id="2.10.25.10:FF:000142">
    <property type="entry name" value="Crumbs cell polarity complex component 2"/>
    <property type="match status" value="1"/>
</dbReference>
<reference evidence="9" key="2">
    <citation type="submission" date="2025-08" db="UniProtKB">
        <authorList>
            <consortium name="Ensembl"/>
        </authorList>
    </citation>
    <scope>IDENTIFICATION</scope>
</reference>
<dbReference type="PROSITE" id="PS01187">
    <property type="entry name" value="EGF_CA"/>
    <property type="match status" value="1"/>
</dbReference>
<dbReference type="PANTHER" id="PTHR24049">
    <property type="entry name" value="CRUMBS FAMILY MEMBER"/>
    <property type="match status" value="1"/>
</dbReference>
<name>A0AAY5ELW1_ELEEL</name>
<evidence type="ECO:0000259" key="8">
    <source>
        <dbReference type="PROSITE" id="PS50026"/>
    </source>
</evidence>
<protein>
    <recommendedName>
        <fullName evidence="8">EGF-like domain-containing protein</fullName>
    </recommendedName>
</protein>
<dbReference type="PROSITE" id="PS50026">
    <property type="entry name" value="EGF_3"/>
    <property type="match status" value="1"/>
</dbReference>
<comment type="caution">
    <text evidence="6">Lacks conserved residue(s) required for the propagation of feature annotation.</text>
</comment>
<dbReference type="SMART" id="SM00181">
    <property type="entry name" value="EGF"/>
    <property type="match status" value="2"/>
</dbReference>
<dbReference type="GeneTree" id="ENSGT00940000177911"/>
<feature type="signal peptide" evidence="7">
    <location>
        <begin position="1"/>
        <end position="30"/>
    </location>
</feature>
<dbReference type="PROSITE" id="PS00010">
    <property type="entry name" value="ASX_HYDROXYL"/>
    <property type="match status" value="1"/>
</dbReference>
<dbReference type="InterPro" id="IPR001881">
    <property type="entry name" value="EGF-like_Ca-bd_dom"/>
</dbReference>
<feature type="disulfide bond" evidence="6">
    <location>
        <begin position="256"/>
        <end position="265"/>
    </location>
</feature>
<reference evidence="9" key="3">
    <citation type="submission" date="2025-09" db="UniProtKB">
        <authorList>
            <consortium name="Ensembl"/>
        </authorList>
    </citation>
    <scope>IDENTIFICATION</scope>
</reference>
<feature type="domain" description="EGF-like" evidence="8">
    <location>
        <begin position="230"/>
        <end position="266"/>
    </location>
</feature>
<dbReference type="InterPro" id="IPR000742">
    <property type="entry name" value="EGF"/>
</dbReference>
<sequence>MRGPPVGTPSTLSLRLLLLLSHFMDDSVSSQPICSRPPYHDWHPHPRNITLRWSLSEITCAIGNQDWHSIPEDEPLPRRWMCQSHAFPQLCPLEVQAEDGVFALYDRTLQRYGVNPVGMSEEAFDRCSLENERSLFAGGIDVSTQLHLKWLPPGVRYSAAAGGGSDQLCRLGLRVKVVVKQQLCQSFPTLRPCSGNGVCRAEAGRLLICVGSCRCVDAYSGVHWPRCEQDIDECTSSACKNGATCIDWPGNYFCQCANPFKGNNCSEIWGRGRGEKPSKTKAKLINLKKHFPHLSEPILLALPHCYVFKRGVGGTNIRK</sequence>
<evidence type="ECO:0000256" key="3">
    <source>
        <dbReference type="ARBA" id="ARBA00022737"/>
    </source>
</evidence>
<evidence type="ECO:0000256" key="2">
    <source>
        <dbReference type="ARBA" id="ARBA00022729"/>
    </source>
</evidence>
<keyword evidence="5" id="KW-0325">Glycoprotein</keyword>
<keyword evidence="3" id="KW-0677">Repeat</keyword>
<dbReference type="InterPro" id="IPR000152">
    <property type="entry name" value="EGF-type_Asp/Asn_hydroxyl_site"/>
</dbReference>
<dbReference type="PROSITE" id="PS00022">
    <property type="entry name" value="EGF_1"/>
    <property type="match status" value="1"/>
</dbReference>
<accession>A0AAY5ELW1</accession>
<evidence type="ECO:0000256" key="1">
    <source>
        <dbReference type="ARBA" id="ARBA00022536"/>
    </source>
</evidence>